<keyword evidence="4" id="KW-0238">DNA-binding</keyword>
<dbReference type="PANTHER" id="PTHR45855:SF23">
    <property type="entry name" value="TRANSCRIPTION FACTOR MEE8-RELATED"/>
    <property type="match status" value="1"/>
</dbReference>
<dbReference type="FunFam" id="4.10.280.10:FF:000059">
    <property type="entry name" value="transcription factor UNE10 isoform X1"/>
    <property type="match status" value="1"/>
</dbReference>
<proteinExistence type="inferred from homology"/>
<evidence type="ECO:0000256" key="2">
    <source>
        <dbReference type="ARBA" id="ARBA00005510"/>
    </source>
</evidence>
<protein>
    <recommendedName>
        <fullName evidence="8">BHLH domain-containing protein</fullName>
    </recommendedName>
</protein>
<dbReference type="InterPro" id="IPR036638">
    <property type="entry name" value="HLH_DNA-bd_sf"/>
</dbReference>
<dbReference type="InterPro" id="IPR031066">
    <property type="entry name" value="bHLH_ALC-like_plant"/>
</dbReference>
<comment type="subcellular location">
    <subcellularLocation>
        <location evidence="1">Nucleus</location>
    </subcellularLocation>
</comment>
<name>A0A5P1FQ74_ASPOF</name>
<feature type="region of interest" description="Disordered" evidence="7">
    <location>
        <begin position="1"/>
        <end position="28"/>
    </location>
</feature>
<reference evidence="10" key="1">
    <citation type="journal article" date="2017" name="Nat. Commun.">
        <title>The asparagus genome sheds light on the origin and evolution of a young Y chromosome.</title>
        <authorList>
            <person name="Harkess A."/>
            <person name="Zhou J."/>
            <person name="Xu C."/>
            <person name="Bowers J.E."/>
            <person name="Van der Hulst R."/>
            <person name="Ayyampalayam S."/>
            <person name="Mercati F."/>
            <person name="Riccardi P."/>
            <person name="McKain M.R."/>
            <person name="Kakrana A."/>
            <person name="Tang H."/>
            <person name="Ray J."/>
            <person name="Groenendijk J."/>
            <person name="Arikit S."/>
            <person name="Mathioni S.M."/>
            <person name="Nakano M."/>
            <person name="Shan H."/>
            <person name="Telgmann-Rauber A."/>
            <person name="Kanno A."/>
            <person name="Yue Z."/>
            <person name="Chen H."/>
            <person name="Li W."/>
            <person name="Chen Y."/>
            <person name="Xu X."/>
            <person name="Zhang Y."/>
            <person name="Luo S."/>
            <person name="Chen H."/>
            <person name="Gao J."/>
            <person name="Mao Z."/>
            <person name="Pires J.C."/>
            <person name="Luo M."/>
            <person name="Kudrna D."/>
            <person name="Wing R.A."/>
            <person name="Meyers B.C."/>
            <person name="Yi K."/>
            <person name="Kong H."/>
            <person name="Lavrijsen P."/>
            <person name="Sunseri F."/>
            <person name="Falavigna A."/>
            <person name="Ye Y."/>
            <person name="Leebens-Mack J.H."/>
            <person name="Chen G."/>
        </authorList>
    </citation>
    <scope>NUCLEOTIDE SEQUENCE [LARGE SCALE GENOMIC DNA]</scope>
    <source>
        <strain evidence="10">cv. DH0086</strain>
    </source>
</reference>
<evidence type="ECO:0000313" key="10">
    <source>
        <dbReference type="Proteomes" id="UP000243459"/>
    </source>
</evidence>
<keyword evidence="5" id="KW-0804">Transcription</keyword>
<keyword evidence="6" id="KW-0539">Nucleus</keyword>
<dbReference type="SMART" id="SM00353">
    <property type="entry name" value="HLH"/>
    <property type="match status" value="1"/>
</dbReference>
<dbReference type="PANTHER" id="PTHR45855">
    <property type="entry name" value="TRANSCRIPTION FACTOR PIF1-RELATED"/>
    <property type="match status" value="1"/>
</dbReference>
<dbReference type="Gene3D" id="4.10.280.10">
    <property type="entry name" value="Helix-loop-helix DNA-binding domain"/>
    <property type="match status" value="1"/>
</dbReference>
<feature type="compositionally biased region" description="Basic and acidic residues" evidence="7">
    <location>
        <begin position="1"/>
        <end position="11"/>
    </location>
</feature>
<comment type="similarity">
    <text evidence="2">Belongs to the bHLH protein family.</text>
</comment>
<dbReference type="GO" id="GO:0005634">
    <property type="term" value="C:nucleus"/>
    <property type="evidence" value="ECO:0007669"/>
    <property type="project" value="UniProtKB-SubCell"/>
</dbReference>
<evidence type="ECO:0000256" key="4">
    <source>
        <dbReference type="ARBA" id="ARBA00023125"/>
    </source>
</evidence>
<dbReference type="GO" id="GO:0003677">
    <property type="term" value="F:DNA binding"/>
    <property type="evidence" value="ECO:0007669"/>
    <property type="project" value="UniProtKB-KW"/>
</dbReference>
<evidence type="ECO:0000256" key="1">
    <source>
        <dbReference type="ARBA" id="ARBA00004123"/>
    </source>
</evidence>
<evidence type="ECO:0000256" key="6">
    <source>
        <dbReference type="ARBA" id="ARBA00023242"/>
    </source>
</evidence>
<feature type="domain" description="BHLH" evidence="8">
    <location>
        <begin position="46"/>
        <end position="95"/>
    </location>
</feature>
<evidence type="ECO:0000256" key="7">
    <source>
        <dbReference type="SAM" id="MobiDB-lite"/>
    </source>
</evidence>
<dbReference type="Proteomes" id="UP000243459">
    <property type="component" value="Chromosome 1"/>
</dbReference>
<keyword evidence="3" id="KW-0805">Transcription regulation</keyword>
<dbReference type="OrthoDB" id="648307at2759"/>
<organism evidence="9 10">
    <name type="scientific">Asparagus officinalis</name>
    <name type="common">Garden asparagus</name>
    <dbReference type="NCBI Taxonomy" id="4686"/>
    <lineage>
        <taxon>Eukaryota</taxon>
        <taxon>Viridiplantae</taxon>
        <taxon>Streptophyta</taxon>
        <taxon>Embryophyta</taxon>
        <taxon>Tracheophyta</taxon>
        <taxon>Spermatophyta</taxon>
        <taxon>Magnoliopsida</taxon>
        <taxon>Liliopsida</taxon>
        <taxon>Asparagales</taxon>
        <taxon>Asparagaceae</taxon>
        <taxon>Asparagoideae</taxon>
        <taxon>Asparagus</taxon>
    </lineage>
</organism>
<accession>A0A5P1FQ74</accession>
<dbReference type="PROSITE" id="PS50888">
    <property type="entry name" value="BHLH"/>
    <property type="match status" value="1"/>
</dbReference>
<gene>
    <name evidence="9" type="ORF">A4U43_C01F14720</name>
</gene>
<dbReference type="CDD" id="cd11445">
    <property type="entry name" value="bHLH_AtPIF_like"/>
    <property type="match status" value="1"/>
</dbReference>
<evidence type="ECO:0000259" key="8">
    <source>
        <dbReference type="PROSITE" id="PS50888"/>
    </source>
</evidence>
<evidence type="ECO:0000313" key="9">
    <source>
        <dbReference type="EMBL" id="ONK80174.1"/>
    </source>
</evidence>
<dbReference type="Pfam" id="PF00010">
    <property type="entry name" value="HLH"/>
    <property type="match status" value="1"/>
</dbReference>
<dbReference type="Gramene" id="ONK80174">
    <property type="protein sequence ID" value="ONK80174"/>
    <property type="gene ID" value="A4U43_C01F14720"/>
</dbReference>
<sequence length="159" mass="18351">MVVADEHDSVCHSRRSLSQRGMAGEEDEKVIEECTVRSTVSTKRSRAAAIHNQSERKRRDRINQKIRTLQKLVPNSNKTDKASMLDEVIEYLKQLQAQISMMSRMSSMAPPMLMPMGMQQFQMSMMAQMAQMGLAGMGMMDMGSMGRDWKCWWWWCEYG</sequence>
<dbReference type="AlphaFoldDB" id="A0A5P1FQ74"/>
<dbReference type="GO" id="GO:0046983">
    <property type="term" value="F:protein dimerization activity"/>
    <property type="evidence" value="ECO:0007669"/>
    <property type="project" value="InterPro"/>
</dbReference>
<dbReference type="EMBL" id="CM007381">
    <property type="protein sequence ID" value="ONK80174.1"/>
    <property type="molecule type" value="Genomic_DNA"/>
</dbReference>
<dbReference type="SUPFAM" id="SSF47459">
    <property type="entry name" value="HLH, helix-loop-helix DNA-binding domain"/>
    <property type="match status" value="1"/>
</dbReference>
<evidence type="ECO:0000256" key="3">
    <source>
        <dbReference type="ARBA" id="ARBA00023015"/>
    </source>
</evidence>
<dbReference type="InterPro" id="IPR047265">
    <property type="entry name" value="PIF1-like_bHLH"/>
</dbReference>
<dbReference type="OMA" id="MGMEMRT"/>
<dbReference type="InterPro" id="IPR011598">
    <property type="entry name" value="bHLH_dom"/>
</dbReference>
<keyword evidence="10" id="KW-1185">Reference proteome</keyword>
<evidence type="ECO:0000256" key="5">
    <source>
        <dbReference type="ARBA" id="ARBA00023163"/>
    </source>
</evidence>